<feature type="region of interest" description="Disordered" evidence="1">
    <location>
        <begin position="1"/>
        <end position="38"/>
    </location>
</feature>
<protein>
    <submittedName>
        <fullName evidence="2">Uncharacterized protein</fullName>
    </submittedName>
</protein>
<dbReference type="AlphaFoldDB" id="A0A2R5G9W1"/>
<keyword evidence="3" id="KW-1185">Reference proteome</keyword>
<evidence type="ECO:0000256" key="1">
    <source>
        <dbReference type="SAM" id="MobiDB-lite"/>
    </source>
</evidence>
<organism evidence="2 3">
    <name type="scientific">Hondaea fermentalgiana</name>
    <dbReference type="NCBI Taxonomy" id="2315210"/>
    <lineage>
        <taxon>Eukaryota</taxon>
        <taxon>Sar</taxon>
        <taxon>Stramenopiles</taxon>
        <taxon>Bigyra</taxon>
        <taxon>Labyrinthulomycetes</taxon>
        <taxon>Thraustochytrida</taxon>
        <taxon>Thraustochytriidae</taxon>
        <taxon>Hondaea</taxon>
    </lineage>
</organism>
<evidence type="ECO:0000313" key="2">
    <source>
        <dbReference type="EMBL" id="GBG24861.1"/>
    </source>
</evidence>
<reference evidence="2 3" key="1">
    <citation type="submission" date="2017-12" db="EMBL/GenBank/DDBJ databases">
        <title>Sequencing, de novo assembly and annotation of complete genome of a new Thraustochytrid species, strain FCC1311.</title>
        <authorList>
            <person name="Sedici K."/>
            <person name="Godart F."/>
            <person name="Aiese Cigliano R."/>
            <person name="Sanseverino W."/>
            <person name="Barakat M."/>
            <person name="Ortet P."/>
            <person name="Marechal E."/>
            <person name="Cagnac O."/>
            <person name="Amato A."/>
        </authorList>
    </citation>
    <scope>NUCLEOTIDE SEQUENCE [LARGE SCALE GENOMIC DNA]</scope>
</reference>
<proteinExistence type="predicted"/>
<feature type="compositionally biased region" description="Basic and acidic residues" evidence="1">
    <location>
        <begin position="28"/>
        <end position="38"/>
    </location>
</feature>
<dbReference type="Proteomes" id="UP000241890">
    <property type="component" value="Unassembled WGS sequence"/>
</dbReference>
<comment type="caution">
    <text evidence="2">The sequence shown here is derived from an EMBL/GenBank/DDBJ whole genome shotgun (WGS) entry which is preliminary data.</text>
</comment>
<sequence length="200" mass="22631">MGATMLGNQSSLEAQRRQRLQQEQQEQEQQRRARLRQEAEAKKRAKAVAQLRQSVLRAYLEAMEQAKPQVVEKFVPCRRCGASQTRVVDEKSGDVTCLQCGCSGFAWERNGQDAHFGAGAAQYSESSTRESYELDRALRERARSGWLTTRLHKNKLARKARADLEALCSDDRTVEIAARMFEAYSEGLERLCGFSKVVQA</sequence>
<accession>A0A2R5G9W1</accession>
<evidence type="ECO:0000313" key="3">
    <source>
        <dbReference type="Proteomes" id="UP000241890"/>
    </source>
</evidence>
<gene>
    <name evidence="2" type="ORF">FCC1311_010792</name>
</gene>
<dbReference type="InParanoid" id="A0A2R5G9W1"/>
<dbReference type="EMBL" id="BEYU01000009">
    <property type="protein sequence ID" value="GBG24861.1"/>
    <property type="molecule type" value="Genomic_DNA"/>
</dbReference>
<feature type="compositionally biased region" description="Polar residues" evidence="1">
    <location>
        <begin position="1"/>
        <end position="11"/>
    </location>
</feature>
<name>A0A2R5G9W1_9STRA</name>